<gene>
    <name evidence="2" type="ORF">FFLO_07117</name>
</gene>
<dbReference type="AlphaFoldDB" id="A0A8K0JDI8"/>
<accession>A0A8K0JDI8</accession>
<comment type="caution">
    <text evidence="2">The sequence shown here is derived from an EMBL/GenBank/DDBJ whole genome shotgun (WGS) entry which is preliminary data.</text>
</comment>
<dbReference type="Proteomes" id="UP000812966">
    <property type="component" value="Unassembled WGS sequence"/>
</dbReference>
<keyword evidence="1" id="KW-0812">Transmembrane</keyword>
<protein>
    <submittedName>
        <fullName evidence="2">Uncharacterized protein</fullName>
    </submittedName>
</protein>
<evidence type="ECO:0000313" key="3">
    <source>
        <dbReference type="Proteomes" id="UP000812966"/>
    </source>
</evidence>
<sequence>MTSMIDTNLIRIPLARALERSEPEVNGDTAMKSFGTTCTDGQVPITTMPTSGEVICGPVTSPVRMSYGVAVTLIVLSVMLLIILPISLICLKHYNVRRHQRNERHITANPALLAVPVLAKDAEWADSPITPTEEEGKQRDGMLDRATRGRGWGIFRGTR</sequence>
<feature type="transmembrane region" description="Helical" evidence="1">
    <location>
        <begin position="67"/>
        <end position="91"/>
    </location>
</feature>
<name>A0A8K0JDI8_9TREE</name>
<reference evidence="2" key="1">
    <citation type="submission" date="2020-04" db="EMBL/GenBank/DDBJ databases">
        <title>Analysis of mating type loci in Filobasidium floriforme.</title>
        <authorList>
            <person name="Nowrousian M."/>
        </authorList>
    </citation>
    <scope>NUCLEOTIDE SEQUENCE</scope>
    <source>
        <strain evidence="2">CBS 6242</strain>
    </source>
</reference>
<evidence type="ECO:0000313" key="2">
    <source>
        <dbReference type="EMBL" id="KAG7527254.1"/>
    </source>
</evidence>
<keyword evidence="1" id="KW-0472">Membrane</keyword>
<proteinExistence type="predicted"/>
<keyword evidence="1" id="KW-1133">Transmembrane helix</keyword>
<organism evidence="2 3">
    <name type="scientific">Filobasidium floriforme</name>
    <dbReference type="NCBI Taxonomy" id="5210"/>
    <lineage>
        <taxon>Eukaryota</taxon>
        <taxon>Fungi</taxon>
        <taxon>Dikarya</taxon>
        <taxon>Basidiomycota</taxon>
        <taxon>Agaricomycotina</taxon>
        <taxon>Tremellomycetes</taxon>
        <taxon>Filobasidiales</taxon>
        <taxon>Filobasidiaceae</taxon>
        <taxon>Filobasidium</taxon>
    </lineage>
</organism>
<keyword evidence="3" id="KW-1185">Reference proteome</keyword>
<dbReference type="EMBL" id="JABELV010000370">
    <property type="protein sequence ID" value="KAG7527254.1"/>
    <property type="molecule type" value="Genomic_DNA"/>
</dbReference>
<evidence type="ECO:0000256" key="1">
    <source>
        <dbReference type="SAM" id="Phobius"/>
    </source>
</evidence>